<dbReference type="RefSeq" id="WP_107032816.1">
    <property type="nucleotide sequence ID" value="NZ_PUEC01000023.1"/>
</dbReference>
<keyword evidence="3" id="KW-1185">Reference proteome</keyword>
<evidence type="ECO:0000256" key="1">
    <source>
        <dbReference type="SAM" id="MobiDB-lite"/>
    </source>
</evidence>
<accession>A0A2V1IIY0</accession>
<sequence>MKKETESSVKTASKPKGNKKKTSVKKKNNDVSDTPAITDTQVTCHENEEVTNHAPDRLNSQSVPPSTSEYLIADTDNSKKTNQFPIDVLPSRLQEIIKEANATLGFPVDYMAGAMLSAMAAVIGNTHHAEAMAGWKEYAILFVALVGCPGVCKSHPLSYVMQPLIDHDAEKAAQFAEALKRYNAAMELPPKERVPNGYNLNPVEPHRIRFMMQDVTNEAVHRILSENSRGLILMYDELAGWVKNFNRYNNGSESEFWMSVFNHKVAMSDRKGSQSGVFIRNPFLCVIGTIQPKVLTDLAAGNRNANGFMERILYVFPSDQTKPKWNRSRRMPSFDIAAEWHGILFRLIDIVPKVDADGEIISEDVPFSSDALDRLYQWQNEQTDRCNADGSDTLTSIASKLEIYAIRFSLLLALSDWACGSEKKQIDVDTVERAIRLAEYFRISASKVQGIISEDALTELQLAVLSELPDGFTTAEGVAIAGKCGMPERSFKRFLRDRKGVLFTRNTHGNYTKL</sequence>
<feature type="compositionally biased region" description="Polar residues" evidence="1">
    <location>
        <begin position="58"/>
        <end position="69"/>
    </location>
</feature>
<proteinExistence type="predicted"/>
<dbReference type="EMBL" id="PUEC01000023">
    <property type="protein sequence ID" value="PWB01266.1"/>
    <property type="molecule type" value="Genomic_DNA"/>
</dbReference>
<evidence type="ECO:0000313" key="3">
    <source>
        <dbReference type="Proteomes" id="UP000244905"/>
    </source>
</evidence>
<protein>
    <submittedName>
        <fullName evidence="2">DUF3987 domain-containing protein</fullName>
    </submittedName>
</protein>
<feature type="compositionally biased region" description="Basic residues" evidence="1">
    <location>
        <begin position="16"/>
        <end position="26"/>
    </location>
</feature>
<reference evidence="3" key="1">
    <citation type="submission" date="2018-02" db="EMBL/GenBank/DDBJ databases">
        <authorList>
            <person name="Clavel T."/>
            <person name="Strowig T."/>
        </authorList>
    </citation>
    <scope>NUCLEOTIDE SEQUENCE [LARGE SCALE GENOMIC DNA]</scope>
    <source>
        <strain evidence="3">DSM 103720</strain>
    </source>
</reference>
<dbReference type="InterPro" id="IPR025048">
    <property type="entry name" value="DUF3987"/>
</dbReference>
<feature type="region of interest" description="Disordered" evidence="1">
    <location>
        <begin position="1"/>
        <end position="69"/>
    </location>
</feature>
<evidence type="ECO:0000313" key="2">
    <source>
        <dbReference type="EMBL" id="PWB01266.1"/>
    </source>
</evidence>
<dbReference type="Proteomes" id="UP000244905">
    <property type="component" value="Unassembled WGS sequence"/>
</dbReference>
<comment type="caution">
    <text evidence="2">The sequence shown here is derived from an EMBL/GenBank/DDBJ whole genome shotgun (WGS) entry which is preliminary data.</text>
</comment>
<dbReference type="AlphaFoldDB" id="A0A2V1IIY0"/>
<feature type="compositionally biased region" description="Polar residues" evidence="1">
    <location>
        <begin position="31"/>
        <end position="44"/>
    </location>
</feature>
<name>A0A2V1IIY0_9BACT</name>
<organism evidence="2 3">
    <name type="scientific">Duncaniella muris</name>
    <dbReference type="NCBI Taxonomy" id="2094150"/>
    <lineage>
        <taxon>Bacteria</taxon>
        <taxon>Pseudomonadati</taxon>
        <taxon>Bacteroidota</taxon>
        <taxon>Bacteroidia</taxon>
        <taxon>Bacteroidales</taxon>
        <taxon>Muribaculaceae</taxon>
        <taxon>Duncaniella</taxon>
    </lineage>
</organism>
<dbReference type="Pfam" id="PF13148">
    <property type="entry name" value="DUF3987"/>
    <property type="match status" value="1"/>
</dbReference>
<dbReference type="GeneID" id="82526682"/>
<gene>
    <name evidence="2" type="ORF">C5O23_10055</name>
</gene>
<feature type="compositionally biased region" description="Basic and acidic residues" evidence="1">
    <location>
        <begin position="45"/>
        <end position="56"/>
    </location>
</feature>